<keyword evidence="6 9" id="KW-1133">Transmembrane helix</keyword>
<evidence type="ECO:0000259" key="10">
    <source>
        <dbReference type="PROSITE" id="PS50263"/>
    </source>
</evidence>
<protein>
    <recommendedName>
        <fullName evidence="9">Apolipoprotein N-acyltransferase</fullName>
        <shortName evidence="9">ALP N-acyltransferase</shortName>
        <ecNumber evidence="9">2.3.1.269</ecNumber>
    </recommendedName>
</protein>
<feature type="transmembrane region" description="Helical" evidence="9">
    <location>
        <begin position="124"/>
        <end position="145"/>
    </location>
</feature>
<proteinExistence type="inferred from homology"/>
<reference evidence="11 12" key="1">
    <citation type="submission" date="2018-11" db="EMBL/GenBank/DDBJ databases">
        <title>Erythrobacter spongiae sp. nov., isolated from a marine sponge.</title>
        <authorList>
            <person name="Zhuang L."/>
            <person name="Luo L."/>
        </authorList>
    </citation>
    <scope>NUCLEOTIDE SEQUENCE [LARGE SCALE GENOMIC DNA]</scope>
    <source>
        <strain evidence="11 12">HN-E23</strain>
    </source>
</reference>
<feature type="transmembrane region" description="Helical" evidence="9">
    <location>
        <begin position="15"/>
        <end position="48"/>
    </location>
</feature>
<dbReference type="GO" id="GO:0005886">
    <property type="term" value="C:plasma membrane"/>
    <property type="evidence" value="ECO:0007669"/>
    <property type="project" value="UniProtKB-SubCell"/>
</dbReference>
<comment type="pathway">
    <text evidence="9">Protein modification; lipoprotein biosynthesis (N-acyl transfer).</text>
</comment>
<dbReference type="InterPro" id="IPR045378">
    <property type="entry name" value="LNT_N"/>
</dbReference>
<dbReference type="AlphaFoldDB" id="A0A3N5DM05"/>
<evidence type="ECO:0000256" key="9">
    <source>
        <dbReference type="HAMAP-Rule" id="MF_01148"/>
    </source>
</evidence>
<keyword evidence="3 9" id="KW-1003">Cell membrane</keyword>
<feature type="transmembrane region" description="Helical" evidence="9">
    <location>
        <begin position="60"/>
        <end position="78"/>
    </location>
</feature>
<dbReference type="InterPro" id="IPR004563">
    <property type="entry name" value="Apolipo_AcylTrfase"/>
</dbReference>
<comment type="function">
    <text evidence="9">Catalyzes the phospholipid dependent N-acylation of the N-terminal cysteine of apolipoprotein, the last step in lipoprotein maturation.</text>
</comment>
<sequence length="533" mass="57082">MRAWPVLDTLPSRGWLWALALGLLSATGFRPLALWPVALIAIGAFALMAARSSGWRQAGWLGWLFGVAHFTLGNSWIATAFTYQAEMPAVLGWVAVPLLALYLAVYPALAAMAARALTRSGPSFAFALVFAAAWIGAEWLRSWVFTGYAWNPFAMIALGPFERPGLAAVAPFTGTYALSGIMIAIGAALALALAERRWRVAGLVAVLLTVGMYLPAGEARQGTLAVTIVQPDLTQDLLASPLNYESNYRRLAALSARRAGQDGPRIVLWPESGMADYLREGYPQRYYDQTTALASPLFARRRLGATVGEGSVLLTGAVDLDIGADETGYARALAARNAVTALSSRGDILGGYYKAHLVPYGEYLPMRGLLEPLGLSRLVAGTLDFLPGPGPRTLDLGPYGRAGVQICYEIVFSGEVTADGARPDYIFNPSNDGWFGAFGPPQHLAQARMRAIEEGLPVLRATTTGISAVIDPRGVVRRHLGKNVQDRIDALVPPARPPTLFARLGNWLALVWAVALLGAGLLSRRVAMRRSGG</sequence>
<dbReference type="Pfam" id="PF00795">
    <property type="entry name" value="CN_hydrolase"/>
    <property type="match status" value="1"/>
</dbReference>
<evidence type="ECO:0000256" key="6">
    <source>
        <dbReference type="ARBA" id="ARBA00022989"/>
    </source>
</evidence>
<evidence type="ECO:0000313" key="12">
    <source>
        <dbReference type="Proteomes" id="UP000275232"/>
    </source>
</evidence>
<name>A0A3N5DM05_9SPHN</name>
<keyword evidence="5 9" id="KW-0812">Transmembrane</keyword>
<dbReference type="Proteomes" id="UP000275232">
    <property type="component" value="Unassembled WGS sequence"/>
</dbReference>
<dbReference type="EMBL" id="RPFZ01000001">
    <property type="protein sequence ID" value="RPF72722.1"/>
    <property type="molecule type" value="Genomic_DNA"/>
</dbReference>
<dbReference type="PROSITE" id="PS50263">
    <property type="entry name" value="CN_HYDROLASE"/>
    <property type="match status" value="1"/>
</dbReference>
<evidence type="ECO:0000256" key="3">
    <source>
        <dbReference type="ARBA" id="ARBA00022475"/>
    </source>
</evidence>
<comment type="caution">
    <text evidence="11">The sequence shown here is derived from an EMBL/GenBank/DDBJ whole genome shotgun (WGS) entry which is preliminary data.</text>
</comment>
<dbReference type="CDD" id="cd07571">
    <property type="entry name" value="ALP_N-acyl_transferase"/>
    <property type="match status" value="1"/>
</dbReference>
<keyword evidence="12" id="KW-1185">Reference proteome</keyword>
<dbReference type="PANTHER" id="PTHR38686">
    <property type="entry name" value="APOLIPOPROTEIN N-ACYLTRANSFERASE"/>
    <property type="match status" value="1"/>
</dbReference>
<keyword evidence="4 9" id="KW-0808">Transferase</keyword>
<comment type="similarity">
    <text evidence="2 9">Belongs to the CN hydrolase family. Apolipoprotein N-acyltransferase subfamily.</text>
</comment>
<feature type="domain" description="CN hydrolase" evidence="10">
    <location>
        <begin position="229"/>
        <end position="494"/>
    </location>
</feature>
<dbReference type="InterPro" id="IPR003010">
    <property type="entry name" value="C-N_Hydrolase"/>
</dbReference>
<dbReference type="HAMAP" id="MF_01148">
    <property type="entry name" value="Lnt"/>
    <property type="match status" value="1"/>
</dbReference>
<keyword evidence="8 9" id="KW-0012">Acyltransferase</keyword>
<dbReference type="SUPFAM" id="SSF56317">
    <property type="entry name" value="Carbon-nitrogen hydrolase"/>
    <property type="match status" value="1"/>
</dbReference>
<dbReference type="PANTHER" id="PTHR38686:SF1">
    <property type="entry name" value="APOLIPOPROTEIN N-ACYLTRANSFERASE"/>
    <property type="match status" value="1"/>
</dbReference>
<comment type="catalytic activity">
    <reaction evidence="9">
        <text>N-terminal S-1,2-diacyl-sn-glyceryl-L-cysteinyl-[lipoprotein] + a glycerophospholipid = N-acyl-S-1,2-diacyl-sn-glyceryl-L-cysteinyl-[lipoprotein] + a 2-acyl-sn-glycero-3-phospholipid + H(+)</text>
        <dbReference type="Rhea" id="RHEA:48228"/>
        <dbReference type="Rhea" id="RHEA-COMP:14681"/>
        <dbReference type="Rhea" id="RHEA-COMP:14684"/>
        <dbReference type="ChEBI" id="CHEBI:15378"/>
        <dbReference type="ChEBI" id="CHEBI:136912"/>
        <dbReference type="ChEBI" id="CHEBI:140656"/>
        <dbReference type="ChEBI" id="CHEBI:140657"/>
        <dbReference type="ChEBI" id="CHEBI:140660"/>
        <dbReference type="EC" id="2.3.1.269"/>
    </reaction>
</comment>
<evidence type="ECO:0000256" key="8">
    <source>
        <dbReference type="ARBA" id="ARBA00023315"/>
    </source>
</evidence>
<dbReference type="NCBIfam" id="TIGR00546">
    <property type="entry name" value="lnt"/>
    <property type="match status" value="1"/>
</dbReference>
<evidence type="ECO:0000256" key="7">
    <source>
        <dbReference type="ARBA" id="ARBA00023136"/>
    </source>
</evidence>
<dbReference type="UniPathway" id="UPA00666"/>
<dbReference type="GO" id="GO:0042158">
    <property type="term" value="P:lipoprotein biosynthetic process"/>
    <property type="evidence" value="ECO:0007669"/>
    <property type="project" value="UniProtKB-UniRule"/>
</dbReference>
<feature type="transmembrane region" description="Helical" evidence="9">
    <location>
        <begin position="504"/>
        <end position="522"/>
    </location>
</feature>
<feature type="transmembrane region" description="Helical" evidence="9">
    <location>
        <begin position="90"/>
        <end position="112"/>
    </location>
</feature>
<feature type="transmembrane region" description="Helical" evidence="9">
    <location>
        <begin position="198"/>
        <end position="216"/>
    </location>
</feature>
<dbReference type="EC" id="2.3.1.269" evidence="9"/>
<evidence type="ECO:0000313" key="11">
    <source>
        <dbReference type="EMBL" id="RPF72722.1"/>
    </source>
</evidence>
<evidence type="ECO:0000256" key="1">
    <source>
        <dbReference type="ARBA" id="ARBA00004651"/>
    </source>
</evidence>
<dbReference type="Pfam" id="PF20154">
    <property type="entry name" value="LNT_N"/>
    <property type="match status" value="1"/>
</dbReference>
<dbReference type="InterPro" id="IPR036526">
    <property type="entry name" value="C-N_Hydrolase_sf"/>
</dbReference>
<comment type="subcellular location">
    <subcellularLocation>
        <location evidence="1 9">Cell membrane</location>
        <topology evidence="1 9">Multi-pass membrane protein</topology>
    </subcellularLocation>
</comment>
<dbReference type="Gene3D" id="3.60.110.10">
    <property type="entry name" value="Carbon-nitrogen hydrolase"/>
    <property type="match status" value="1"/>
</dbReference>
<gene>
    <name evidence="9 11" type="primary">lnt</name>
    <name evidence="11" type="ORF">EG799_06120</name>
</gene>
<keyword evidence="7 9" id="KW-0472">Membrane</keyword>
<keyword evidence="11" id="KW-0449">Lipoprotein</keyword>
<dbReference type="GO" id="GO:0016410">
    <property type="term" value="F:N-acyltransferase activity"/>
    <property type="evidence" value="ECO:0007669"/>
    <property type="project" value="UniProtKB-UniRule"/>
</dbReference>
<accession>A0A3N5DM05</accession>
<organism evidence="11 12">
    <name type="scientific">Aurantiacibacter spongiae</name>
    <dbReference type="NCBI Taxonomy" id="2488860"/>
    <lineage>
        <taxon>Bacteria</taxon>
        <taxon>Pseudomonadati</taxon>
        <taxon>Pseudomonadota</taxon>
        <taxon>Alphaproteobacteria</taxon>
        <taxon>Sphingomonadales</taxon>
        <taxon>Erythrobacteraceae</taxon>
        <taxon>Aurantiacibacter</taxon>
    </lineage>
</organism>
<feature type="transmembrane region" description="Helical" evidence="9">
    <location>
        <begin position="165"/>
        <end position="191"/>
    </location>
</feature>
<dbReference type="OrthoDB" id="9804277at2"/>
<evidence type="ECO:0000256" key="5">
    <source>
        <dbReference type="ARBA" id="ARBA00022692"/>
    </source>
</evidence>
<evidence type="ECO:0000256" key="2">
    <source>
        <dbReference type="ARBA" id="ARBA00010065"/>
    </source>
</evidence>
<evidence type="ECO:0000256" key="4">
    <source>
        <dbReference type="ARBA" id="ARBA00022679"/>
    </source>
</evidence>